<feature type="signal peptide" evidence="1">
    <location>
        <begin position="1"/>
        <end position="21"/>
    </location>
</feature>
<name>A0ABT1GP11_9BURK</name>
<feature type="chain" id="PRO_5046506257" description="Ice-binding protein C-terminal domain-containing protein" evidence="1">
    <location>
        <begin position="22"/>
        <end position="168"/>
    </location>
</feature>
<gene>
    <name evidence="3" type="ORF">L1274_004163</name>
</gene>
<proteinExistence type="predicted"/>
<evidence type="ECO:0000259" key="2">
    <source>
        <dbReference type="Pfam" id="PF07589"/>
    </source>
</evidence>
<keyword evidence="4" id="KW-1185">Reference proteome</keyword>
<evidence type="ECO:0000256" key="1">
    <source>
        <dbReference type="SAM" id="SignalP"/>
    </source>
</evidence>
<reference evidence="3" key="1">
    <citation type="submission" date="2022-03" db="EMBL/GenBank/DDBJ databases">
        <title>Genome Encyclopedia of Bacteria and Archaea VI: Functional Genomics of Type Strains.</title>
        <authorList>
            <person name="Whitman W."/>
        </authorList>
    </citation>
    <scope>NUCLEOTIDE SEQUENCE</scope>
    <source>
        <strain evidence="3">HSC-15S17</strain>
    </source>
</reference>
<evidence type="ECO:0000313" key="3">
    <source>
        <dbReference type="EMBL" id="MCP2010423.1"/>
    </source>
</evidence>
<dbReference type="NCBIfam" id="TIGR02595">
    <property type="entry name" value="PEP_CTERM"/>
    <property type="match status" value="1"/>
</dbReference>
<comment type="caution">
    <text evidence="3">The sequence shown here is derived from an EMBL/GenBank/DDBJ whole genome shotgun (WGS) entry which is preliminary data.</text>
</comment>
<dbReference type="EMBL" id="JALJZU010000008">
    <property type="protein sequence ID" value="MCP2010423.1"/>
    <property type="molecule type" value="Genomic_DNA"/>
</dbReference>
<organism evidence="3 4">
    <name type="scientific">Duganella violaceipulchra</name>
    <dbReference type="NCBI Taxonomy" id="2849652"/>
    <lineage>
        <taxon>Bacteria</taxon>
        <taxon>Pseudomonadati</taxon>
        <taxon>Pseudomonadota</taxon>
        <taxon>Betaproteobacteria</taxon>
        <taxon>Burkholderiales</taxon>
        <taxon>Oxalobacteraceae</taxon>
        <taxon>Telluria group</taxon>
        <taxon>Duganella</taxon>
    </lineage>
</organism>
<dbReference type="InterPro" id="IPR013424">
    <property type="entry name" value="Ice-binding_C"/>
</dbReference>
<protein>
    <recommendedName>
        <fullName evidence="2">Ice-binding protein C-terminal domain-containing protein</fullName>
    </recommendedName>
</protein>
<dbReference type="RefSeq" id="WP_229224579.1">
    <property type="nucleotide sequence ID" value="NZ_JAHTGR010000002.1"/>
</dbReference>
<evidence type="ECO:0000313" key="4">
    <source>
        <dbReference type="Proteomes" id="UP001162889"/>
    </source>
</evidence>
<accession>A0ABT1GP11</accession>
<sequence length="168" mass="17616">MKSAIAAFCITAAMAATSAQASTIDLTGFTLSGNGGSVSANYGMIVGTTTLSGTVSHITSFDWNFTAADYLPYNDYSYFITTVFGTVNLASVSAVGDYGTTGWRTYHLGGAYSGPLTFGVTDLIDHSLQSKLEIRNLISDVPEPETYGMLLAGLALVGAIARRRARTA</sequence>
<dbReference type="Proteomes" id="UP001162889">
    <property type="component" value="Unassembled WGS sequence"/>
</dbReference>
<keyword evidence="1" id="KW-0732">Signal</keyword>
<dbReference type="Pfam" id="PF07589">
    <property type="entry name" value="PEP-CTERM"/>
    <property type="match status" value="1"/>
</dbReference>
<feature type="domain" description="Ice-binding protein C-terminal" evidence="2">
    <location>
        <begin position="140"/>
        <end position="164"/>
    </location>
</feature>